<feature type="compositionally biased region" description="Basic and acidic residues" evidence="1">
    <location>
        <begin position="995"/>
        <end position="1007"/>
    </location>
</feature>
<sequence length="1041" mass="117854">MAEIVDLGSASESESEVAYSDESSSCDVDPYEVRANLVDLLDNVKSPGTFACSMNLKTDFVDPKITVGGVGPVQLPLTPDAARAIAQACHQAPFGRGEETVVDASVRNTWELNPGNFSITEPNWNNKFLPKVLRAVGDELGVLSNCRSFHCELYKMLLYEQGAMFKPHREYVQASDHHTSTGQYSDVEHEVKEVTAGYRWVLTYNLIADAPIGSVSAAATSADRIELRRNLKAWKTELTFDPSYRNRLVHLLSHRYTDASLQLSSLKGGDRKVANLLKESCDSVGFKLFLASFERMRFGAAEPNSSDDDDDEYRYPYDEDWDEEDDEPPARERSQHFIEEEFESSIKLTRVIELSGTEVAQDIDIDSKDVIQEDTLDDYVLDHEDYEGYTGNAGCTATHWYRMTALVIVPQEHVARFLLSQFDFSYSSRFSLLDQEENQSHEHRLRNLIQHLAMQHRMNTSEDNCRATLVDVCRYALDLQRKKQNAKNGPGRKRQDELLGVVVSVAAFLEDLSLFNKATALVRTELPPGGLKPVARWIRRAGFRLLRTGLEQALPRAYNIFSWKEYLDNLTGWGCTDEGDDEDDEENDEDQDLKTWADEKMSEVLQKTSKIWLEDSLVLAEIVRFETNGSGKHARALQLLLEHSKNTPAMVQFLTSFREVLMLRPEEMDIGIFKPVLNSMLHWFSLSMDPRTVRLDAAYDKGGQRVPLMEGHTLASLLLCLRDAGFDAELNELARKIKAEASRMNVLDLNFMVSPFLEGLAVQSPWHAPADVMSQPFRSLFETLLEQWALRYVGKEPKGPDWSTPELKCRCLDCREMNEFLRDPNQRVIRWEATKRERRHLHEELNSTSCEHRTNHARDPNTMVVKKTVDKSKENRRSWGRRMDDFAKHLGTLNRLVNLRQLFGEDLQILRSAVGTAVTGPSGMGPPVVPLTDESLALASTRMDKPAGRMQGTARWVEDTAQPLASASGNSQRLPATPGPSNVHRSASTPMKNTPESREAVKRKASEIESVDLTPLRNTEEMRREVRQKTTDVEVLDLTAD</sequence>
<keyword evidence="3" id="KW-1185">Reference proteome</keyword>
<feature type="region of interest" description="Disordered" evidence="1">
    <location>
        <begin position="965"/>
        <end position="1041"/>
    </location>
</feature>
<evidence type="ECO:0000256" key="1">
    <source>
        <dbReference type="SAM" id="MobiDB-lite"/>
    </source>
</evidence>
<proteinExistence type="predicted"/>
<name>A0ABR3TUB8_9PEZI</name>
<evidence type="ECO:0000313" key="3">
    <source>
        <dbReference type="Proteomes" id="UP001521184"/>
    </source>
</evidence>
<accession>A0ABR3TUB8</accession>
<comment type="caution">
    <text evidence="2">The sequence shown here is derived from an EMBL/GenBank/DDBJ whole genome shotgun (WGS) entry which is preliminary data.</text>
</comment>
<feature type="region of interest" description="Disordered" evidence="1">
    <location>
        <begin position="300"/>
        <end position="333"/>
    </location>
</feature>
<feature type="compositionally biased region" description="Low complexity" evidence="1">
    <location>
        <begin position="9"/>
        <end position="24"/>
    </location>
</feature>
<feature type="region of interest" description="Disordered" evidence="1">
    <location>
        <begin position="1"/>
        <end position="24"/>
    </location>
</feature>
<dbReference type="PANTHER" id="PTHR33099:SF7">
    <property type="entry name" value="MYND-TYPE DOMAIN-CONTAINING PROTEIN"/>
    <property type="match status" value="1"/>
</dbReference>
<feature type="compositionally biased region" description="Acidic residues" evidence="1">
    <location>
        <begin position="305"/>
        <end position="327"/>
    </location>
</feature>
<organism evidence="2 3">
    <name type="scientific">Diplodia intermedia</name>
    <dbReference type="NCBI Taxonomy" id="856260"/>
    <lineage>
        <taxon>Eukaryota</taxon>
        <taxon>Fungi</taxon>
        <taxon>Dikarya</taxon>
        <taxon>Ascomycota</taxon>
        <taxon>Pezizomycotina</taxon>
        <taxon>Dothideomycetes</taxon>
        <taxon>Dothideomycetes incertae sedis</taxon>
        <taxon>Botryosphaeriales</taxon>
        <taxon>Botryosphaeriaceae</taxon>
        <taxon>Diplodia</taxon>
    </lineage>
</organism>
<evidence type="ECO:0000313" key="2">
    <source>
        <dbReference type="EMBL" id="KAL1644363.1"/>
    </source>
</evidence>
<dbReference type="EMBL" id="JAKEKT020000023">
    <property type="protein sequence ID" value="KAL1644363.1"/>
    <property type="molecule type" value="Genomic_DNA"/>
</dbReference>
<feature type="compositionally biased region" description="Polar residues" evidence="1">
    <location>
        <begin position="965"/>
        <end position="994"/>
    </location>
</feature>
<feature type="compositionally biased region" description="Basic and acidic residues" evidence="1">
    <location>
        <begin position="1018"/>
        <end position="1032"/>
    </location>
</feature>
<dbReference type="Proteomes" id="UP001521184">
    <property type="component" value="Unassembled WGS sequence"/>
</dbReference>
<gene>
    <name evidence="2" type="ORF">SLS58_004277</name>
</gene>
<protein>
    <submittedName>
        <fullName evidence="2">Uncharacterized protein</fullName>
    </submittedName>
</protein>
<dbReference type="PANTHER" id="PTHR33099">
    <property type="entry name" value="FE2OG DIOXYGENASE DOMAIN-CONTAINING PROTEIN"/>
    <property type="match status" value="1"/>
</dbReference>
<dbReference type="Gene3D" id="2.60.120.620">
    <property type="entry name" value="q2cbj1_9rhob like domain"/>
    <property type="match status" value="1"/>
</dbReference>
<reference evidence="2 3" key="1">
    <citation type="journal article" date="2023" name="Plant Dis.">
        <title>First Report of Diplodia intermedia Causing Canker and Dieback Diseases on Apple Trees in Canada.</title>
        <authorList>
            <person name="Ellouze W."/>
            <person name="Ilyukhin E."/>
            <person name="Sulman M."/>
            <person name="Ali S."/>
        </authorList>
    </citation>
    <scope>NUCLEOTIDE SEQUENCE [LARGE SCALE GENOMIC DNA]</scope>
    <source>
        <strain evidence="2 3">M45-28</strain>
    </source>
</reference>